<dbReference type="Pfam" id="PF02687">
    <property type="entry name" value="FtsX"/>
    <property type="match status" value="1"/>
</dbReference>
<feature type="transmembrane region" description="Helical" evidence="6">
    <location>
        <begin position="567"/>
        <end position="591"/>
    </location>
</feature>
<evidence type="ECO:0000313" key="8">
    <source>
        <dbReference type="EMBL" id="BAM46786.1"/>
    </source>
</evidence>
<keyword evidence="4 6" id="KW-1133">Transmembrane helix</keyword>
<evidence type="ECO:0000256" key="6">
    <source>
        <dbReference type="PIRNR" id="PIRNR018968"/>
    </source>
</evidence>
<sequence>MTFRQFVINNVVRNKRIYGAYFLSSMFTVMIFFTFAMFAFHPALSLGKVNDYALFGMSVAGGIIYIFSFFFVLYSMGSFLQTRKKEFGLLSLHGMTTHQIRLMVFLENMLIGTLATAIGILTGLVFSKLILMIAEKVLVIEETLYFYIPFWAIVLTFVSFLFLFLVISFAITFVLRTKKLIELIKADQQPKKEPKASIWLAILALVLLSIGYSTALIARGLEVLVVMIPVIVIVMIGTYFLFTQLSVYLIHFIKKRKLIFWKKTNMILYSDLSFRMKDNARTFFMVAMISTVSFSAIGTLFGLQSYLINGARDINPYSFTYIESKHQTAEDLEHDLKMIDQMLEERGISASKVSAEFGYYEIENNQSVLITNQSTYNQFAQVLGAEKVELEANQVIGVRQSEAIIGDYSDEQINTTLKQLEMGENLDLVDVIDHYVITEMEIHFIVSDQDYENLPQPLDVYSHNVWSAEKADQKSLVEVGEELTETLNYTYAFQAFDYMFYMINKAYGPILFIGLFIGIVFFVSAGSFLYFRLFTDLDQDRVKFASIAKIGLSEKELNKVISRQTCILFFAPIIVALVHGAVALTALSHFFNYDLTIVASSVLGSFFVIQVIYYLIVRYLYLKQIKRAILI</sequence>
<dbReference type="RefSeq" id="WP_015009391.1">
    <property type="nucleotide sequence ID" value="NC_018704.1"/>
</dbReference>
<evidence type="ECO:0000256" key="4">
    <source>
        <dbReference type="ARBA" id="ARBA00022989"/>
    </source>
</evidence>
<evidence type="ECO:0000256" key="5">
    <source>
        <dbReference type="ARBA" id="ARBA00023136"/>
    </source>
</evidence>
<dbReference type="InterPro" id="IPR003838">
    <property type="entry name" value="ABC3_permease_C"/>
</dbReference>
<feature type="transmembrane region" description="Helical" evidence="6">
    <location>
        <begin position="597"/>
        <end position="617"/>
    </location>
</feature>
<dbReference type="PANTHER" id="PTHR46795:SF2">
    <property type="entry name" value="ABC TRANSPORTER, PERMEASE PROTEIN"/>
    <property type="match status" value="1"/>
</dbReference>
<keyword evidence="3 6" id="KW-0812">Transmembrane</keyword>
<evidence type="ECO:0000256" key="2">
    <source>
        <dbReference type="ARBA" id="ARBA00022475"/>
    </source>
</evidence>
<feature type="transmembrane region" description="Helical" evidence="6">
    <location>
        <begin position="20"/>
        <end position="40"/>
    </location>
</feature>
<reference evidence="8 9" key="1">
    <citation type="submission" date="2011-01" db="EMBL/GenBank/DDBJ databases">
        <title>Whole genome sequence of Amphibacillus xylinus NBRC 15112.</title>
        <authorList>
            <person name="Nakazawa H."/>
            <person name="Katano Y."/>
            <person name="Nakamura S."/>
            <person name="Sasagawa M."/>
            <person name="Fukada J."/>
            <person name="Arai T."/>
            <person name="Sasakura N."/>
            <person name="Mochizuki D."/>
            <person name="Hosoyama A."/>
            <person name="Harada K."/>
            <person name="Horikawa H."/>
            <person name="Kato Y."/>
            <person name="Harada T."/>
            <person name="Sasaki K."/>
            <person name="Sekiguchi M."/>
            <person name="Hodoyama M."/>
            <person name="Nishiko R."/>
            <person name="Narita H."/>
            <person name="Hanamaki A."/>
            <person name="Hata C."/>
            <person name="Konno Y."/>
            <person name="Niimura Y."/>
            <person name="Yamazaki S."/>
            <person name="Fujita N."/>
        </authorList>
    </citation>
    <scope>NUCLEOTIDE SEQUENCE [LARGE SCALE GENOMIC DNA]</scope>
    <source>
        <strain evidence="9">ATCC 51415 / DSM 6626 / JCM 7361 / LMG 17667 / NBRC 15112 / Ep01</strain>
    </source>
</reference>
<evidence type="ECO:0000256" key="1">
    <source>
        <dbReference type="ARBA" id="ARBA00004651"/>
    </source>
</evidence>
<dbReference type="OrthoDB" id="1937696at2"/>
<accession>K0J2L7</accession>
<keyword evidence="6" id="KW-0813">Transport</keyword>
<feature type="domain" description="ABC3 transporter permease C-terminal" evidence="7">
    <location>
        <begin position="59"/>
        <end position="178"/>
    </location>
</feature>
<proteinExistence type="inferred from homology"/>
<dbReference type="InterPro" id="IPR027022">
    <property type="entry name" value="ABC_permease_BceB-typ"/>
</dbReference>
<keyword evidence="9" id="KW-1185">Reference proteome</keyword>
<name>K0J2L7_AMPXN</name>
<dbReference type="EMBL" id="AP012050">
    <property type="protein sequence ID" value="BAM46786.1"/>
    <property type="molecule type" value="Genomic_DNA"/>
</dbReference>
<comment type="subcellular location">
    <subcellularLocation>
        <location evidence="1 6">Cell membrane</location>
        <topology evidence="1 6">Multi-pass membrane protein</topology>
    </subcellularLocation>
</comment>
<feature type="transmembrane region" description="Helical" evidence="6">
    <location>
        <begin position="283"/>
        <end position="303"/>
    </location>
</feature>
<feature type="transmembrane region" description="Helical" evidence="6">
    <location>
        <begin position="506"/>
        <end position="531"/>
    </location>
</feature>
<dbReference type="InterPro" id="IPR052536">
    <property type="entry name" value="ABC-4_Integral_Memb_Prot"/>
</dbReference>
<keyword evidence="5 6" id="KW-0472">Membrane</keyword>
<dbReference type="HOGENOM" id="CLU_022800_3_0_9"/>
<keyword evidence="2 6" id="KW-1003">Cell membrane</keyword>
<feature type="transmembrane region" description="Helical" evidence="6">
    <location>
        <begin position="196"/>
        <end position="218"/>
    </location>
</feature>
<organism evidence="8 9">
    <name type="scientific">Amphibacillus xylanus (strain ATCC 51415 / DSM 6626 / JCM 7361 / LMG 17667 / NBRC 15112 / Ep01)</name>
    <dbReference type="NCBI Taxonomy" id="698758"/>
    <lineage>
        <taxon>Bacteria</taxon>
        <taxon>Bacillati</taxon>
        <taxon>Bacillota</taxon>
        <taxon>Bacilli</taxon>
        <taxon>Bacillales</taxon>
        <taxon>Bacillaceae</taxon>
        <taxon>Amphibacillus</taxon>
    </lineage>
</organism>
<dbReference type="PIRSF" id="PIRSF018968">
    <property type="entry name" value="ABC_permease_BceB"/>
    <property type="match status" value="1"/>
</dbReference>
<dbReference type="eggNOG" id="COG0577">
    <property type="taxonomic scope" value="Bacteria"/>
</dbReference>
<dbReference type="AlphaFoldDB" id="K0J2L7"/>
<dbReference type="STRING" id="698758.AXY_06540"/>
<feature type="transmembrane region" description="Helical" evidence="6">
    <location>
        <begin position="224"/>
        <end position="253"/>
    </location>
</feature>
<evidence type="ECO:0000259" key="7">
    <source>
        <dbReference type="Pfam" id="PF02687"/>
    </source>
</evidence>
<feature type="transmembrane region" description="Helical" evidence="6">
    <location>
        <begin position="146"/>
        <end position="175"/>
    </location>
</feature>
<gene>
    <name evidence="8" type="ordered locus">AXY_06540</name>
</gene>
<protein>
    <submittedName>
        <fullName evidence="8">ABC transporter permease protein</fullName>
    </submittedName>
</protein>
<dbReference type="GO" id="GO:0005886">
    <property type="term" value="C:plasma membrane"/>
    <property type="evidence" value="ECO:0007669"/>
    <property type="project" value="UniProtKB-SubCell"/>
</dbReference>
<evidence type="ECO:0000313" key="9">
    <source>
        <dbReference type="Proteomes" id="UP000006294"/>
    </source>
</evidence>
<dbReference type="Proteomes" id="UP000006294">
    <property type="component" value="Chromosome"/>
</dbReference>
<dbReference type="KEGG" id="axl:AXY_06540"/>
<feature type="transmembrane region" description="Helical" evidence="6">
    <location>
        <begin position="109"/>
        <end position="134"/>
    </location>
</feature>
<comment type="similarity">
    <text evidence="6">Belongs to the ABC-4 integral membrane protein family.</text>
</comment>
<dbReference type="GO" id="GO:0055085">
    <property type="term" value="P:transmembrane transport"/>
    <property type="evidence" value="ECO:0007669"/>
    <property type="project" value="UniProtKB-UniRule"/>
</dbReference>
<evidence type="ECO:0000256" key="3">
    <source>
        <dbReference type="ARBA" id="ARBA00022692"/>
    </source>
</evidence>
<dbReference type="PANTHER" id="PTHR46795">
    <property type="entry name" value="ABC TRANSPORTER PERMEASE-RELATED-RELATED"/>
    <property type="match status" value="1"/>
</dbReference>
<feature type="transmembrane region" description="Helical" evidence="6">
    <location>
        <begin position="52"/>
        <end position="74"/>
    </location>
</feature>
<dbReference type="PATRIC" id="fig|698758.3.peg.656"/>